<dbReference type="OrthoDB" id="8564562at2"/>
<dbReference type="EMBL" id="RCZI01000002">
    <property type="protein sequence ID" value="TPG28397.1"/>
    <property type="molecule type" value="Genomic_DNA"/>
</dbReference>
<reference evidence="4 5" key="1">
    <citation type="journal article" date="2019" name="Environ. Microbiol.">
        <title>Species interactions and distinct microbial communities in high Arctic permafrost affected cryosols are associated with the CH4 and CO2 gas fluxes.</title>
        <authorList>
            <person name="Altshuler I."/>
            <person name="Hamel J."/>
            <person name="Turney S."/>
            <person name="Magnuson E."/>
            <person name="Levesque R."/>
            <person name="Greer C."/>
            <person name="Whyte L.G."/>
        </authorList>
    </citation>
    <scope>NUCLEOTIDE SEQUENCE [LARGE SCALE GENOMIC DNA]</scope>
    <source>
        <strain evidence="4 5">S06.C</strain>
    </source>
</reference>
<protein>
    <submittedName>
        <fullName evidence="4">CsbD family protein</fullName>
    </submittedName>
</protein>
<dbReference type="Gene3D" id="1.10.1470.10">
    <property type="entry name" value="YjbJ"/>
    <property type="match status" value="1"/>
</dbReference>
<evidence type="ECO:0000256" key="2">
    <source>
        <dbReference type="SAM" id="MobiDB-lite"/>
    </source>
</evidence>
<feature type="compositionally biased region" description="Basic and acidic residues" evidence="2">
    <location>
        <begin position="49"/>
        <end position="65"/>
    </location>
</feature>
<dbReference type="RefSeq" id="WP_140839855.1">
    <property type="nucleotide sequence ID" value="NZ_RCZI01000002.1"/>
</dbReference>
<feature type="region of interest" description="Disordered" evidence="2">
    <location>
        <begin position="1"/>
        <end position="65"/>
    </location>
</feature>
<sequence length="65" mass="6734">MNKDQVAGRVDQAKGKVKEVAGRATGNESLEAKGVADQASGKVQSTYGDVKEKAKDAIKSGADKL</sequence>
<evidence type="ECO:0000313" key="5">
    <source>
        <dbReference type="Proteomes" id="UP000319212"/>
    </source>
</evidence>
<comment type="similarity">
    <text evidence="1">Belongs to the UPF0337 (CsbD) family.</text>
</comment>
<evidence type="ECO:0000259" key="3">
    <source>
        <dbReference type="Pfam" id="PF05532"/>
    </source>
</evidence>
<evidence type="ECO:0000313" key="4">
    <source>
        <dbReference type="EMBL" id="TPG28397.1"/>
    </source>
</evidence>
<dbReference type="SUPFAM" id="SSF69047">
    <property type="entry name" value="Hypothetical protein YjbJ"/>
    <property type="match status" value="1"/>
</dbReference>
<dbReference type="AlphaFoldDB" id="A0A502DSU3"/>
<dbReference type="Pfam" id="PF05532">
    <property type="entry name" value="CsbD"/>
    <property type="match status" value="1"/>
</dbReference>
<accession>A0A502DSU3</accession>
<dbReference type="InterPro" id="IPR036629">
    <property type="entry name" value="YjbJ_sf"/>
</dbReference>
<gene>
    <name evidence="4" type="ORF">EAH82_06190</name>
</gene>
<dbReference type="InterPro" id="IPR008462">
    <property type="entry name" value="CsbD"/>
</dbReference>
<proteinExistence type="inferred from homology"/>
<feature type="compositionally biased region" description="Basic and acidic residues" evidence="2">
    <location>
        <begin position="11"/>
        <end position="21"/>
    </location>
</feature>
<evidence type="ECO:0000256" key="1">
    <source>
        <dbReference type="ARBA" id="ARBA00009129"/>
    </source>
</evidence>
<dbReference type="Proteomes" id="UP000319212">
    <property type="component" value="Unassembled WGS sequence"/>
</dbReference>
<feature type="domain" description="CsbD-like" evidence="3">
    <location>
        <begin position="4"/>
        <end position="56"/>
    </location>
</feature>
<organism evidence="4 5">
    <name type="scientific">Variovorax guangxiensis</name>
    <dbReference type="NCBI Taxonomy" id="1775474"/>
    <lineage>
        <taxon>Bacteria</taxon>
        <taxon>Pseudomonadati</taxon>
        <taxon>Pseudomonadota</taxon>
        <taxon>Betaproteobacteria</taxon>
        <taxon>Burkholderiales</taxon>
        <taxon>Comamonadaceae</taxon>
        <taxon>Variovorax</taxon>
    </lineage>
</organism>
<comment type="caution">
    <text evidence="4">The sequence shown here is derived from an EMBL/GenBank/DDBJ whole genome shotgun (WGS) entry which is preliminary data.</text>
</comment>
<name>A0A502DSU3_9BURK</name>